<feature type="transmembrane region" description="Helical" evidence="10">
    <location>
        <begin position="118"/>
        <end position="137"/>
    </location>
</feature>
<dbReference type="Gene3D" id="3.40.50.80">
    <property type="entry name" value="Nucleotide-binding domain of ferredoxin-NADP reductase (FNR) module"/>
    <property type="match status" value="1"/>
</dbReference>
<dbReference type="EMBL" id="JAGTJQ010000011">
    <property type="protein sequence ID" value="KAH7018337.1"/>
    <property type="molecule type" value="Genomic_DNA"/>
</dbReference>
<dbReference type="PANTHER" id="PTHR32361:SF9">
    <property type="entry name" value="FERRIC REDUCTASE TRANSMEMBRANE COMPONENT 3-RELATED"/>
    <property type="match status" value="1"/>
</dbReference>
<evidence type="ECO:0000256" key="6">
    <source>
        <dbReference type="ARBA" id="ARBA00023002"/>
    </source>
</evidence>
<dbReference type="AlphaFoldDB" id="A0A9P8XUG0"/>
<dbReference type="PRINTS" id="PR00466">
    <property type="entry name" value="GP91PHOX"/>
</dbReference>
<dbReference type="InterPro" id="IPR000778">
    <property type="entry name" value="Cyt_b245_heavy_chain"/>
</dbReference>
<reference evidence="12" key="1">
    <citation type="journal article" date="2021" name="Nat. Commun.">
        <title>Genetic determinants of endophytism in the Arabidopsis root mycobiome.</title>
        <authorList>
            <person name="Mesny F."/>
            <person name="Miyauchi S."/>
            <person name="Thiergart T."/>
            <person name="Pickel B."/>
            <person name="Atanasova L."/>
            <person name="Karlsson M."/>
            <person name="Huettel B."/>
            <person name="Barry K.W."/>
            <person name="Haridas S."/>
            <person name="Chen C."/>
            <person name="Bauer D."/>
            <person name="Andreopoulos W."/>
            <person name="Pangilinan J."/>
            <person name="LaButti K."/>
            <person name="Riley R."/>
            <person name="Lipzen A."/>
            <person name="Clum A."/>
            <person name="Drula E."/>
            <person name="Henrissat B."/>
            <person name="Kohler A."/>
            <person name="Grigoriev I.V."/>
            <person name="Martin F.M."/>
            <person name="Hacquard S."/>
        </authorList>
    </citation>
    <scope>NUCLEOTIDE SEQUENCE</scope>
    <source>
        <strain evidence="12">MPI-CAGE-CH-0230</strain>
    </source>
</reference>
<dbReference type="InterPro" id="IPR051410">
    <property type="entry name" value="Ferric/Cupric_Reductase"/>
</dbReference>
<evidence type="ECO:0000313" key="12">
    <source>
        <dbReference type="EMBL" id="KAH7018337.1"/>
    </source>
</evidence>
<feature type="transmembrane region" description="Helical" evidence="10">
    <location>
        <begin position="245"/>
        <end position="267"/>
    </location>
</feature>
<keyword evidence="8 10" id="KW-0472">Membrane</keyword>
<gene>
    <name evidence="12" type="ORF">B0I36DRAFT_253514</name>
</gene>
<feature type="transmembrane region" description="Helical" evidence="10">
    <location>
        <begin position="190"/>
        <end position="207"/>
    </location>
</feature>
<name>A0A9P8XUG0_9PEZI</name>
<feature type="domain" description="FAD-binding FR-type" evidence="11">
    <location>
        <begin position="267"/>
        <end position="423"/>
    </location>
</feature>
<evidence type="ECO:0000256" key="2">
    <source>
        <dbReference type="ARBA" id="ARBA00006278"/>
    </source>
</evidence>
<accession>A0A9P8XUG0</accession>
<dbReference type="InterPro" id="IPR013130">
    <property type="entry name" value="Fe3_Rdtase_TM_dom"/>
</dbReference>
<keyword evidence="5 10" id="KW-1133">Transmembrane helix</keyword>
<comment type="caution">
    <text evidence="12">The sequence shown here is derived from an EMBL/GenBank/DDBJ whole genome shotgun (WGS) entry which is preliminary data.</text>
</comment>
<evidence type="ECO:0000256" key="5">
    <source>
        <dbReference type="ARBA" id="ARBA00022989"/>
    </source>
</evidence>
<dbReference type="GeneID" id="70180308"/>
<dbReference type="SFLD" id="SFLDG01168">
    <property type="entry name" value="Ferric_reductase_subgroup_(FRE"/>
    <property type="match status" value="1"/>
</dbReference>
<dbReference type="PANTHER" id="PTHR32361">
    <property type="entry name" value="FERRIC/CUPRIC REDUCTASE TRANSMEMBRANE COMPONENT"/>
    <property type="match status" value="1"/>
</dbReference>
<dbReference type="InterPro" id="IPR039261">
    <property type="entry name" value="FNR_nucleotide-bd"/>
</dbReference>
<dbReference type="CDD" id="cd06186">
    <property type="entry name" value="NOX_Duox_like_FAD_NADP"/>
    <property type="match status" value="1"/>
</dbReference>
<dbReference type="GO" id="GO:0006879">
    <property type="term" value="P:intracellular iron ion homeostasis"/>
    <property type="evidence" value="ECO:0007669"/>
    <property type="project" value="TreeGrafter"/>
</dbReference>
<proteinExistence type="inferred from homology"/>
<dbReference type="GO" id="GO:0005886">
    <property type="term" value="C:plasma membrane"/>
    <property type="evidence" value="ECO:0007669"/>
    <property type="project" value="TreeGrafter"/>
</dbReference>
<evidence type="ECO:0000256" key="1">
    <source>
        <dbReference type="ARBA" id="ARBA00004141"/>
    </source>
</evidence>
<dbReference type="GO" id="GO:0015677">
    <property type="term" value="P:copper ion import"/>
    <property type="evidence" value="ECO:0007669"/>
    <property type="project" value="TreeGrafter"/>
</dbReference>
<evidence type="ECO:0000259" key="11">
    <source>
        <dbReference type="PROSITE" id="PS51384"/>
    </source>
</evidence>
<dbReference type="RefSeq" id="XP_046006604.1">
    <property type="nucleotide sequence ID" value="XM_046150762.1"/>
</dbReference>
<dbReference type="Pfam" id="PF01794">
    <property type="entry name" value="Ferric_reduct"/>
    <property type="match status" value="1"/>
</dbReference>
<keyword evidence="6" id="KW-0560">Oxidoreductase</keyword>
<evidence type="ECO:0000256" key="4">
    <source>
        <dbReference type="ARBA" id="ARBA00022692"/>
    </source>
</evidence>
<keyword evidence="7" id="KW-0406">Ion transport</keyword>
<keyword evidence="9" id="KW-0325">Glycoprotein</keyword>
<keyword evidence="4 10" id="KW-0812">Transmembrane</keyword>
<evidence type="ECO:0000313" key="13">
    <source>
        <dbReference type="Proteomes" id="UP000756346"/>
    </source>
</evidence>
<comment type="subcellular location">
    <subcellularLocation>
        <location evidence="1">Membrane</location>
        <topology evidence="1">Multi-pass membrane protein</topology>
    </subcellularLocation>
</comment>
<evidence type="ECO:0000256" key="8">
    <source>
        <dbReference type="ARBA" id="ARBA00023136"/>
    </source>
</evidence>
<dbReference type="InterPro" id="IPR013121">
    <property type="entry name" value="Fe_red_NAD-bd_6"/>
</dbReference>
<organism evidence="12 13">
    <name type="scientific">Microdochium trichocladiopsis</name>
    <dbReference type="NCBI Taxonomy" id="1682393"/>
    <lineage>
        <taxon>Eukaryota</taxon>
        <taxon>Fungi</taxon>
        <taxon>Dikarya</taxon>
        <taxon>Ascomycota</taxon>
        <taxon>Pezizomycotina</taxon>
        <taxon>Sordariomycetes</taxon>
        <taxon>Xylariomycetidae</taxon>
        <taxon>Xylariales</taxon>
        <taxon>Microdochiaceae</taxon>
        <taxon>Microdochium</taxon>
    </lineage>
</organism>
<dbReference type="Pfam" id="PF08030">
    <property type="entry name" value="NAD_binding_6"/>
    <property type="match status" value="1"/>
</dbReference>
<evidence type="ECO:0000256" key="10">
    <source>
        <dbReference type="SAM" id="Phobius"/>
    </source>
</evidence>
<sequence length="602" mass="66247">MAPWSYHFVELDAAQKHARRETIDHYAAIAHASTILPVLAGSVYRLFVWALALYRGRSLAAVRGSARGDYAAVPGSPALKHQTLSTAGGARATLRKLSWWLGDDVVLLGRRWGQRDQLIFGAAWTIWLVFLAFVNTGDDYLHLTKRLGIIAVSQFPLQYALSLKQLNPVAWAFNSSHERVNRIHRPLGRIVYLLLCVHAAMYLNFYYQTGILQAKMTSLVPVLGILSIAAMTLLMSTSLEYVRHLSYRAFFITHLLVALALPVAIFLHAHTARILVAEALLIFAADIGVRRLSTVEVDTNIIRVGDSDLLKLDMALPDEKQFARFAHDGPGVHVYLSVPQASRPSPWNMLAPRNLQFELMFNPFSIATTDDKTRTVTLVAKQCRGPMTRNLARLAAGEGDYHGNSQATVPLSIQGPFGCSRKFPDLAGPEFSSILLVAGGVGATFILPIYRSLASERIGPRVKMIWALRSAAQATWATTTIEGLVNDENCDLFLTGNILASSPMPHSQNGHAGEGSDIAMTRLSARTPTTTHISNGHQHINEKRPDLANIVDDVFKKVTPSQGRVAVLVCGPAAMARELRASVGVWVAKGRDVWWHDEGFSW</sequence>
<comment type="similarity">
    <text evidence="2">Belongs to the ferric reductase (FRE) family.</text>
</comment>
<dbReference type="Proteomes" id="UP000756346">
    <property type="component" value="Unassembled WGS sequence"/>
</dbReference>
<evidence type="ECO:0000256" key="9">
    <source>
        <dbReference type="ARBA" id="ARBA00023180"/>
    </source>
</evidence>
<dbReference type="OrthoDB" id="10006946at2759"/>
<dbReference type="InterPro" id="IPR017927">
    <property type="entry name" value="FAD-bd_FR_type"/>
</dbReference>
<keyword evidence="3" id="KW-0813">Transport</keyword>
<dbReference type="SFLD" id="SFLDS00052">
    <property type="entry name" value="Ferric_Reductase_Domain"/>
    <property type="match status" value="1"/>
</dbReference>
<protein>
    <submittedName>
        <fullName evidence="12">Ferric reductase like transmembrane component-domain-containing protein</fullName>
    </submittedName>
</protein>
<keyword evidence="13" id="KW-1185">Reference proteome</keyword>
<dbReference type="GO" id="GO:0000293">
    <property type="term" value="F:ferric-chelate reductase activity"/>
    <property type="evidence" value="ECO:0007669"/>
    <property type="project" value="TreeGrafter"/>
</dbReference>
<feature type="transmembrane region" description="Helical" evidence="10">
    <location>
        <begin position="219"/>
        <end position="239"/>
    </location>
</feature>
<evidence type="ECO:0000256" key="7">
    <source>
        <dbReference type="ARBA" id="ARBA00023065"/>
    </source>
</evidence>
<evidence type="ECO:0000256" key="3">
    <source>
        <dbReference type="ARBA" id="ARBA00022448"/>
    </source>
</evidence>
<dbReference type="PROSITE" id="PS51384">
    <property type="entry name" value="FAD_FR"/>
    <property type="match status" value="1"/>
</dbReference>
<feature type="transmembrane region" description="Helical" evidence="10">
    <location>
        <begin position="35"/>
        <end position="54"/>
    </location>
</feature>
<dbReference type="GO" id="GO:0006826">
    <property type="term" value="P:iron ion transport"/>
    <property type="evidence" value="ECO:0007669"/>
    <property type="project" value="TreeGrafter"/>
</dbReference>
<dbReference type="SUPFAM" id="SSF52343">
    <property type="entry name" value="Ferredoxin reductase-like, C-terminal NADP-linked domain"/>
    <property type="match status" value="1"/>
</dbReference>